<dbReference type="InterPro" id="IPR029154">
    <property type="entry name" value="HIBADH-like_NADP-bd"/>
</dbReference>
<dbReference type="Proteomes" id="UP000799772">
    <property type="component" value="Unassembled WGS sequence"/>
</dbReference>
<feature type="active site" evidence="8">
    <location>
        <position position="188"/>
    </location>
</feature>
<evidence type="ECO:0000256" key="2">
    <source>
        <dbReference type="ARBA" id="ARBA00006013"/>
    </source>
</evidence>
<evidence type="ECO:0000259" key="9">
    <source>
        <dbReference type="Pfam" id="PF03446"/>
    </source>
</evidence>
<dbReference type="InterPro" id="IPR006115">
    <property type="entry name" value="6PGDH_NADP-bd"/>
</dbReference>
<dbReference type="SUPFAM" id="SSF48179">
    <property type="entry name" value="6-phosphogluconate dehydrogenase C-terminal domain-like"/>
    <property type="match status" value="1"/>
</dbReference>
<dbReference type="Gene3D" id="3.40.50.720">
    <property type="entry name" value="NAD(P)-binding Rossmann-like Domain"/>
    <property type="match status" value="1"/>
</dbReference>
<evidence type="ECO:0000256" key="6">
    <source>
        <dbReference type="ARBA" id="ARBA00023027"/>
    </source>
</evidence>
<protein>
    <recommendedName>
        <fullName evidence="3">3-hydroxyisobutyrate dehydrogenase</fullName>
        <ecNumber evidence="3">1.1.1.31</ecNumber>
    </recommendedName>
</protein>
<organism evidence="11 12">
    <name type="scientific">Rhizodiscina lignyota</name>
    <dbReference type="NCBI Taxonomy" id="1504668"/>
    <lineage>
        <taxon>Eukaryota</taxon>
        <taxon>Fungi</taxon>
        <taxon>Dikarya</taxon>
        <taxon>Ascomycota</taxon>
        <taxon>Pezizomycotina</taxon>
        <taxon>Dothideomycetes</taxon>
        <taxon>Pleosporomycetidae</taxon>
        <taxon>Aulographales</taxon>
        <taxon>Rhizodiscinaceae</taxon>
        <taxon>Rhizodiscina</taxon>
    </lineage>
</organism>
<evidence type="ECO:0000259" key="10">
    <source>
        <dbReference type="Pfam" id="PF14833"/>
    </source>
</evidence>
<feature type="domain" description="6-phosphogluconate dehydrogenase NADP-binding" evidence="9">
    <location>
        <begin position="8"/>
        <end position="178"/>
    </location>
</feature>
<dbReference type="SUPFAM" id="SSF51735">
    <property type="entry name" value="NAD(P)-binding Rossmann-fold domains"/>
    <property type="match status" value="1"/>
</dbReference>
<dbReference type="GO" id="GO:0005739">
    <property type="term" value="C:mitochondrion"/>
    <property type="evidence" value="ECO:0007669"/>
    <property type="project" value="TreeGrafter"/>
</dbReference>
<evidence type="ECO:0000313" key="11">
    <source>
        <dbReference type="EMBL" id="KAF2093587.1"/>
    </source>
</evidence>
<name>A0A9P4I7R2_9PEZI</name>
<comment type="pathway">
    <text evidence="1">Amino-acid degradation; L-valine degradation.</text>
</comment>
<dbReference type="InterPro" id="IPR036291">
    <property type="entry name" value="NAD(P)-bd_dom_sf"/>
</dbReference>
<keyword evidence="4" id="KW-0101">Branched-chain amino acid catabolism</keyword>
<keyword evidence="6" id="KW-0520">NAD</keyword>
<comment type="similarity">
    <text evidence="2">Belongs to the HIBADH-related family. 3-hydroxyisobutyrate dehydrogenase subfamily.</text>
</comment>
<dbReference type="Pfam" id="PF14833">
    <property type="entry name" value="NAD_binding_11"/>
    <property type="match status" value="1"/>
</dbReference>
<comment type="catalytic activity">
    <reaction evidence="7">
        <text>3-hydroxy-2-methylpropanoate + NAD(+) = 2-methyl-3-oxopropanoate + NADH + H(+)</text>
        <dbReference type="Rhea" id="RHEA:17681"/>
        <dbReference type="ChEBI" id="CHEBI:11805"/>
        <dbReference type="ChEBI" id="CHEBI:15378"/>
        <dbReference type="ChEBI" id="CHEBI:57540"/>
        <dbReference type="ChEBI" id="CHEBI:57700"/>
        <dbReference type="ChEBI" id="CHEBI:57945"/>
        <dbReference type="EC" id="1.1.1.31"/>
    </reaction>
</comment>
<evidence type="ECO:0000256" key="5">
    <source>
        <dbReference type="ARBA" id="ARBA00023002"/>
    </source>
</evidence>
<dbReference type="InterPro" id="IPR008927">
    <property type="entry name" value="6-PGluconate_DH-like_C_sf"/>
</dbReference>
<dbReference type="PANTHER" id="PTHR22981">
    <property type="entry name" value="3-HYDROXYISOBUTYRATE DEHYDROGENASE-RELATED"/>
    <property type="match status" value="1"/>
</dbReference>
<accession>A0A9P4I7R2</accession>
<evidence type="ECO:0000256" key="3">
    <source>
        <dbReference type="ARBA" id="ARBA00012991"/>
    </source>
</evidence>
<dbReference type="OrthoDB" id="21615at2759"/>
<dbReference type="AlphaFoldDB" id="A0A9P4I7R2"/>
<dbReference type="Gene3D" id="1.10.1040.10">
    <property type="entry name" value="N-(1-d-carboxylethyl)-l-norvaline Dehydrogenase, domain 2"/>
    <property type="match status" value="1"/>
</dbReference>
<dbReference type="GO" id="GO:0008442">
    <property type="term" value="F:3-hydroxyisobutyrate dehydrogenase activity"/>
    <property type="evidence" value="ECO:0007669"/>
    <property type="project" value="UniProtKB-EC"/>
</dbReference>
<evidence type="ECO:0000256" key="8">
    <source>
        <dbReference type="PIRSR" id="PIRSR000103-1"/>
    </source>
</evidence>
<dbReference type="GO" id="GO:0050661">
    <property type="term" value="F:NADP binding"/>
    <property type="evidence" value="ECO:0007669"/>
    <property type="project" value="InterPro"/>
</dbReference>
<feature type="domain" description="3-hydroxyisobutyrate dehydrogenase-like NAD-binding" evidence="10">
    <location>
        <begin position="182"/>
        <end position="295"/>
    </location>
</feature>
<reference evidence="11" key="1">
    <citation type="journal article" date="2020" name="Stud. Mycol.">
        <title>101 Dothideomycetes genomes: a test case for predicting lifestyles and emergence of pathogens.</title>
        <authorList>
            <person name="Haridas S."/>
            <person name="Albert R."/>
            <person name="Binder M."/>
            <person name="Bloem J."/>
            <person name="Labutti K."/>
            <person name="Salamov A."/>
            <person name="Andreopoulos B."/>
            <person name="Baker S."/>
            <person name="Barry K."/>
            <person name="Bills G."/>
            <person name="Bluhm B."/>
            <person name="Cannon C."/>
            <person name="Castanera R."/>
            <person name="Culley D."/>
            <person name="Daum C."/>
            <person name="Ezra D."/>
            <person name="Gonzalez J."/>
            <person name="Henrissat B."/>
            <person name="Kuo A."/>
            <person name="Liang C."/>
            <person name="Lipzen A."/>
            <person name="Lutzoni F."/>
            <person name="Magnuson J."/>
            <person name="Mondo S."/>
            <person name="Nolan M."/>
            <person name="Ohm R."/>
            <person name="Pangilinan J."/>
            <person name="Park H.-J."/>
            <person name="Ramirez L."/>
            <person name="Alfaro M."/>
            <person name="Sun H."/>
            <person name="Tritt A."/>
            <person name="Yoshinaga Y."/>
            <person name="Zwiers L.-H."/>
            <person name="Turgeon B."/>
            <person name="Goodwin S."/>
            <person name="Spatafora J."/>
            <person name="Crous P."/>
            <person name="Grigoriev I."/>
        </authorList>
    </citation>
    <scope>NUCLEOTIDE SEQUENCE</scope>
    <source>
        <strain evidence="11">CBS 133067</strain>
    </source>
</reference>
<dbReference type="EMBL" id="ML978137">
    <property type="protein sequence ID" value="KAF2093587.1"/>
    <property type="molecule type" value="Genomic_DNA"/>
</dbReference>
<dbReference type="PANTHER" id="PTHR22981:SF7">
    <property type="entry name" value="3-HYDROXYISOBUTYRATE DEHYDROGENASE, MITOCHONDRIAL"/>
    <property type="match status" value="1"/>
</dbReference>
<keyword evidence="5" id="KW-0560">Oxidoreductase</keyword>
<dbReference type="InterPro" id="IPR013328">
    <property type="entry name" value="6PGD_dom2"/>
</dbReference>
<sequence>MADAPIYGFIGIGNMGYGMATNLRAKISKSSKLIVCELDKARRDKFISEASAVGPTVTAETPKEIAEQASIIITMLPNGAIVKSVFTNPTNGLLAAAKGNTHRFFLECSTIEVSISREVLEAVKKSGLGDFIDSPVSGGIPAADKGTLTFMVGGPKELYEKAKPILSKMGKEENIIYCGDAGAGLATKQINNYMAYTAYIALCEGMNAGVKFGLDPKILANVINVSSGVSWNSLYMNPVAGVQPDASSTKGFKPGFTTELAKGVIDMAVQLMDEVGAKHVLANVTKDVYTRAVNNPKCAKQESRSTWRLIAEDDGKDLGNTVIQ</sequence>
<comment type="caution">
    <text evidence="11">The sequence shown here is derived from an EMBL/GenBank/DDBJ whole genome shotgun (WGS) entry which is preliminary data.</text>
</comment>
<dbReference type="PIRSF" id="PIRSF000103">
    <property type="entry name" value="HIBADH"/>
    <property type="match status" value="1"/>
</dbReference>
<dbReference type="InterPro" id="IPR015815">
    <property type="entry name" value="HIBADH-related"/>
</dbReference>
<evidence type="ECO:0000256" key="1">
    <source>
        <dbReference type="ARBA" id="ARBA00005109"/>
    </source>
</evidence>
<dbReference type="GO" id="GO:0051287">
    <property type="term" value="F:NAD binding"/>
    <property type="evidence" value="ECO:0007669"/>
    <property type="project" value="InterPro"/>
</dbReference>
<evidence type="ECO:0000313" key="12">
    <source>
        <dbReference type="Proteomes" id="UP000799772"/>
    </source>
</evidence>
<gene>
    <name evidence="11" type="ORF">NA57DRAFT_69033</name>
</gene>
<keyword evidence="12" id="KW-1185">Reference proteome</keyword>
<evidence type="ECO:0000256" key="4">
    <source>
        <dbReference type="ARBA" id="ARBA00022456"/>
    </source>
</evidence>
<evidence type="ECO:0000256" key="7">
    <source>
        <dbReference type="ARBA" id="ARBA00049197"/>
    </source>
</evidence>
<dbReference type="EC" id="1.1.1.31" evidence="3"/>
<proteinExistence type="inferred from homology"/>
<dbReference type="Pfam" id="PF03446">
    <property type="entry name" value="NAD_binding_2"/>
    <property type="match status" value="1"/>
</dbReference>
<dbReference type="GO" id="GO:0006574">
    <property type="term" value="P:L-valine catabolic process"/>
    <property type="evidence" value="ECO:0007669"/>
    <property type="project" value="TreeGrafter"/>
</dbReference>